<dbReference type="PRINTS" id="PR01022">
    <property type="entry name" value="OUTRMMBRANEA"/>
</dbReference>
<keyword evidence="10" id="KW-0998">Cell outer membrane</keyword>
<evidence type="ECO:0000256" key="1">
    <source>
        <dbReference type="ARBA" id="ARBA00004571"/>
    </source>
</evidence>
<dbReference type="EMBL" id="JAPMLE010000001">
    <property type="protein sequence ID" value="MDR8524897.1"/>
    <property type="molecule type" value="Genomic_DNA"/>
</dbReference>
<comment type="caution">
    <text evidence="14">The sequence shown here is derived from an EMBL/GenBank/DDBJ whole genome shotgun (WGS) entry which is preliminary data.</text>
</comment>
<feature type="chain" id="PRO_5043667488" evidence="12">
    <location>
        <begin position="28"/>
        <end position="362"/>
    </location>
</feature>
<evidence type="ECO:0000256" key="3">
    <source>
        <dbReference type="ARBA" id="ARBA00022448"/>
    </source>
</evidence>
<evidence type="ECO:0000256" key="5">
    <source>
        <dbReference type="ARBA" id="ARBA00022692"/>
    </source>
</evidence>
<dbReference type="GO" id="GO:0009279">
    <property type="term" value="C:cell outer membrane"/>
    <property type="evidence" value="ECO:0007669"/>
    <property type="project" value="UniProtKB-SubCell"/>
</dbReference>
<evidence type="ECO:0000256" key="10">
    <source>
        <dbReference type="ARBA" id="ARBA00023237"/>
    </source>
</evidence>
<reference evidence="14" key="2">
    <citation type="submission" date="2022-11" db="EMBL/GenBank/DDBJ databases">
        <title>Prophages regulate Shewanella fidelis motility and biofilm formation: implications for gut colonization dynamics in Ciona robusta.</title>
        <authorList>
            <person name="Natarajan O."/>
            <person name="Gibboney S.L."/>
            <person name="Young M.N."/>
            <person name="Lim S.J."/>
            <person name="Pluta N."/>
            <person name="Atkinson C.G.F."/>
            <person name="Leigh B.A."/>
            <person name="Liberti A."/>
            <person name="Kees E."/>
            <person name="Breitbart M."/>
            <person name="Gralnick J."/>
            <person name="Dishaw L.J."/>
        </authorList>
    </citation>
    <scope>NUCLEOTIDE SEQUENCE</scope>
    <source>
        <strain evidence="14">3313</strain>
    </source>
</reference>
<evidence type="ECO:0000256" key="8">
    <source>
        <dbReference type="ARBA" id="ARBA00023136"/>
    </source>
</evidence>
<evidence type="ECO:0000313" key="15">
    <source>
        <dbReference type="EMBL" id="MDW4822979.1"/>
    </source>
</evidence>
<dbReference type="SUPFAM" id="SSF103088">
    <property type="entry name" value="OmpA-like"/>
    <property type="match status" value="1"/>
</dbReference>
<dbReference type="PRINTS" id="PR01021">
    <property type="entry name" value="OMPADOMAIN"/>
</dbReference>
<evidence type="ECO:0000313" key="14">
    <source>
        <dbReference type="EMBL" id="MDR8524897.1"/>
    </source>
</evidence>
<feature type="domain" description="OmpA-like" evidence="13">
    <location>
        <begin position="240"/>
        <end position="355"/>
    </location>
</feature>
<keyword evidence="4" id="KW-1134">Transmembrane beta strand</keyword>
<dbReference type="Pfam" id="PF00691">
    <property type="entry name" value="OmpA"/>
    <property type="match status" value="1"/>
</dbReference>
<evidence type="ECO:0000256" key="6">
    <source>
        <dbReference type="ARBA" id="ARBA00023065"/>
    </source>
</evidence>
<dbReference type="GO" id="GO:0046930">
    <property type="term" value="C:pore complex"/>
    <property type="evidence" value="ECO:0007669"/>
    <property type="project" value="UniProtKB-KW"/>
</dbReference>
<name>A0AAW8NP10_9GAMM</name>
<accession>A0AAW8NP10</accession>
<dbReference type="Proteomes" id="UP001259340">
    <property type="component" value="Unassembled WGS sequence"/>
</dbReference>
<keyword evidence="17" id="KW-1185">Reference proteome</keyword>
<organism evidence="14 16">
    <name type="scientific">Shewanella fidelis</name>
    <dbReference type="NCBI Taxonomy" id="173509"/>
    <lineage>
        <taxon>Bacteria</taxon>
        <taxon>Pseudomonadati</taxon>
        <taxon>Pseudomonadota</taxon>
        <taxon>Gammaproteobacteria</taxon>
        <taxon>Alteromonadales</taxon>
        <taxon>Shewanellaceae</taxon>
        <taxon>Shewanella</taxon>
    </lineage>
</organism>
<feature type="signal peptide" evidence="12">
    <location>
        <begin position="1"/>
        <end position="27"/>
    </location>
</feature>
<dbReference type="InterPro" id="IPR011250">
    <property type="entry name" value="OMP/PagP_B-barrel"/>
</dbReference>
<evidence type="ECO:0000256" key="4">
    <source>
        <dbReference type="ARBA" id="ARBA00022452"/>
    </source>
</evidence>
<dbReference type="GO" id="GO:0015288">
    <property type="term" value="F:porin activity"/>
    <property type="evidence" value="ECO:0007669"/>
    <property type="project" value="UniProtKB-KW"/>
</dbReference>
<dbReference type="CDD" id="cd07185">
    <property type="entry name" value="OmpA_C-like"/>
    <property type="match status" value="1"/>
</dbReference>
<dbReference type="PANTHER" id="PTHR30329">
    <property type="entry name" value="STATOR ELEMENT OF FLAGELLAR MOTOR COMPLEX"/>
    <property type="match status" value="1"/>
</dbReference>
<dbReference type="Proteomes" id="UP001271263">
    <property type="component" value="Unassembled WGS sequence"/>
</dbReference>
<dbReference type="PROSITE" id="PS51123">
    <property type="entry name" value="OMPA_2"/>
    <property type="match status" value="1"/>
</dbReference>
<gene>
    <name evidence="14" type="ORF">OS133_14850</name>
    <name evidence="15" type="ORF">OS134_02710</name>
</gene>
<evidence type="ECO:0000259" key="13">
    <source>
        <dbReference type="PROSITE" id="PS51123"/>
    </source>
</evidence>
<dbReference type="RefSeq" id="WP_310655279.1">
    <property type="nucleotide sequence ID" value="NZ_JAPMLA010000002.1"/>
</dbReference>
<proteinExistence type="inferred from homology"/>
<dbReference type="AlphaFoldDB" id="A0AAW8NP10"/>
<keyword evidence="7" id="KW-0626">Porin</keyword>
<reference evidence="15 17" key="1">
    <citation type="journal article" date="2022" name="bioRxiv">
        <title>Prophages regulate Shewanella fidelis 3313 motility and biofilm formation: implications for gut colonization dynamics in Ciona robusta.</title>
        <authorList>
            <person name="Natarajan O."/>
            <person name="Gibboney S.L."/>
            <person name="Young M.N."/>
            <person name="Lim S.J."/>
            <person name="Pluta N."/>
            <person name="Atkinson C.G."/>
            <person name="Leigh B.A."/>
            <person name="Liberti A."/>
            <person name="Kees E.D."/>
            <person name="Breitbart M."/>
            <person name="Gralnick J.A."/>
            <person name="Dishaw L.J."/>
        </authorList>
    </citation>
    <scope>NUCLEOTIDE SEQUENCE [LARGE SCALE GENOMIC DNA]</scope>
    <source>
        <strain evidence="15 17">JG4066</strain>
    </source>
</reference>
<comment type="similarity">
    <text evidence="2">Belongs to the outer membrane OOP (TC 1.B.6) superfamily. OmpA family.</text>
</comment>
<dbReference type="Gene3D" id="3.30.1330.60">
    <property type="entry name" value="OmpA-like domain"/>
    <property type="match status" value="1"/>
</dbReference>
<sequence length="362" mass="39408">MFKLSSIGRVTFFMSTLLCLPFLGAHAAQLDDVANEADIEAVEQFQPYFYLGAKVGQMHYQNACESWSITCDGNDVGVGAYAGYQAWQFLGFEAAYLDLGEAVANYSESGVTNTYTGSMKGWEFSAVTRFSLSENLELFAKAGSFYWDGGNRGPNSYHSDSDWAPMLGAGVEYKLSPSWSARLEYQYVDSLGSELIGGSNGHLTTLGISYRFGQSSSKTQPAVAETSLSLTEQTPPVTPKPVVLPAITVVSLFNFDSSELTNPDALTPVIERLSQFPASIANIKGYTDSKGSADYNLALSLRRAQAVADYLIAAGIKTEQIEVHGYGELAPVMKNDTTSHRHQNRRVIVHIQSTTSVMKPEI</sequence>
<evidence type="ECO:0000256" key="9">
    <source>
        <dbReference type="ARBA" id="ARBA00023157"/>
    </source>
</evidence>
<comment type="subcellular location">
    <subcellularLocation>
        <location evidence="1">Cell outer membrane</location>
        <topology evidence="1">Multi-pass membrane protein</topology>
    </subcellularLocation>
</comment>
<evidence type="ECO:0000313" key="16">
    <source>
        <dbReference type="Proteomes" id="UP001259340"/>
    </source>
</evidence>
<dbReference type="InterPro" id="IPR050330">
    <property type="entry name" value="Bact_OuterMem_StrucFunc"/>
</dbReference>
<dbReference type="InterPro" id="IPR006665">
    <property type="entry name" value="OmpA-like"/>
</dbReference>
<dbReference type="GO" id="GO:0006811">
    <property type="term" value="P:monoatomic ion transport"/>
    <property type="evidence" value="ECO:0007669"/>
    <property type="project" value="UniProtKB-KW"/>
</dbReference>
<evidence type="ECO:0000313" key="17">
    <source>
        <dbReference type="Proteomes" id="UP001271263"/>
    </source>
</evidence>
<dbReference type="Gene3D" id="2.40.160.20">
    <property type="match status" value="1"/>
</dbReference>
<dbReference type="InterPro" id="IPR002368">
    <property type="entry name" value="OmpA"/>
</dbReference>
<dbReference type="InterPro" id="IPR006664">
    <property type="entry name" value="OMP_bac"/>
</dbReference>
<dbReference type="Pfam" id="PF01389">
    <property type="entry name" value="OmpA_membrane"/>
    <property type="match status" value="1"/>
</dbReference>
<evidence type="ECO:0000256" key="12">
    <source>
        <dbReference type="SAM" id="SignalP"/>
    </source>
</evidence>
<keyword evidence="3" id="KW-0813">Transport</keyword>
<keyword evidence="6" id="KW-0406">Ion transport</keyword>
<evidence type="ECO:0000256" key="11">
    <source>
        <dbReference type="PROSITE-ProRule" id="PRU00473"/>
    </source>
</evidence>
<dbReference type="InterPro" id="IPR036737">
    <property type="entry name" value="OmpA-like_sf"/>
</dbReference>
<keyword evidence="9" id="KW-1015">Disulfide bond</keyword>
<dbReference type="InterPro" id="IPR000498">
    <property type="entry name" value="OmpA-like_TM_dom"/>
</dbReference>
<keyword evidence="5" id="KW-0812">Transmembrane</keyword>
<evidence type="ECO:0000256" key="7">
    <source>
        <dbReference type="ARBA" id="ARBA00023114"/>
    </source>
</evidence>
<dbReference type="EMBL" id="JAPMLD010000001">
    <property type="protein sequence ID" value="MDW4822979.1"/>
    <property type="molecule type" value="Genomic_DNA"/>
</dbReference>
<dbReference type="PANTHER" id="PTHR30329:SF21">
    <property type="entry name" value="LIPOPROTEIN YIAD-RELATED"/>
    <property type="match status" value="1"/>
</dbReference>
<evidence type="ECO:0000256" key="2">
    <source>
        <dbReference type="ARBA" id="ARBA00005710"/>
    </source>
</evidence>
<protein>
    <submittedName>
        <fullName evidence="14">OmpA family protein</fullName>
    </submittedName>
</protein>
<keyword evidence="8 11" id="KW-0472">Membrane</keyword>
<dbReference type="SUPFAM" id="SSF56925">
    <property type="entry name" value="OMPA-like"/>
    <property type="match status" value="1"/>
</dbReference>
<keyword evidence="12" id="KW-0732">Signal</keyword>